<dbReference type="AlphaFoldDB" id="A0A6C0DE92"/>
<evidence type="ECO:0000256" key="3">
    <source>
        <dbReference type="ARBA" id="ARBA00022840"/>
    </source>
</evidence>
<dbReference type="Pfam" id="PF00004">
    <property type="entry name" value="AAA"/>
    <property type="match status" value="1"/>
</dbReference>
<dbReference type="InterPro" id="IPR003959">
    <property type="entry name" value="ATPase_AAA_core"/>
</dbReference>
<accession>A0A6C0DE92</accession>
<dbReference type="GO" id="GO:0006281">
    <property type="term" value="P:DNA repair"/>
    <property type="evidence" value="ECO:0007669"/>
    <property type="project" value="TreeGrafter"/>
</dbReference>
<sequence>MEGLGLPTRIQILFNTFLKHPETRSHLLLIGPPGSGKTTSAKFLVEAIHGKNAGSSLFGRALFLNSSDERGLEAVRSRVYPFVRSSFQALFPVSDAPKIIVFDEAETLTDQAQIALRPLLDELPKSILIIFLCNSISRIHASIVHKFMVIPFEAPKFHDFKHRMGMITKSEEATSISGLDVEFRRGDIRFFILNPKKYNECTKLWQDVLTCHNSQLNSLFTTTLQKWTYPDLAMFCIYCCKTLGLLTAPSLIEILHITDTDFVKMISIKQRSYLLSKWFQTFVKEKLETWPPPS</sequence>
<proteinExistence type="predicted"/>
<keyword evidence="3" id="KW-0067">ATP-binding</keyword>
<dbReference type="GO" id="GO:0005663">
    <property type="term" value="C:DNA replication factor C complex"/>
    <property type="evidence" value="ECO:0007669"/>
    <property type="project" value="TreeGrafter"/>
</dbReference>
<dbReference type="SUPFAM" id="SSF52540">
    <property type="entry name" value="P-loop containing nucleoside triphosphate hydrolases"/>
    <property type="match status" value="1"/>
</dbReference>
<name>A0A6C0DE92_9ZZZZ</name>
<evidence type="ECO:0000313" key="5">
    <source>
        <dbReference type="EMBL" id="QHT14289.1"/>
    </source>
</evidence>
<dbReference type="PANTHER" id="PTHR11669:SF20">
    <property type="entry name" value="REPLICATION FACTOR C SUBUNIT 4"/>
    <property type="match status" value="1"/>
</dbReference>
<dbReference type="GO" id="GO:0003689">
    <property type="term" value="F:DNA clamp loader activity"/>
    <property type="evidence" value="ECO:0007669"/>
    <property type="project" value="TreeGrafter"/>
</dbReference>
<keyword evidence="1" id="KW-0235">DNA replication</keyword>
<dbReference type="InterPro" id="IPR003593">
    <property type="entry name" value="AAA+_ATPase"/>
</dbReference>
<keyword evidence="2" id="KW-0547">Nucleotide-binding</keyword>
<dbReference type="GO" id="GO:0005524">
    <property type="term" value="F:ATP binding"/>
    <property type="evidence" value="ECO:0007669"/>
    <property type="project" value="UniProtKB-KW"/>
</dbReference>
<feature type="domain" description="AAA+ ATPase" evidence="4">
    <location>
        <begin position="23"/>
        <end position="156"/>
    </location>
</feature>
<dbReference type="Gene3D" id="3.40.50.300">
    <property type="entry name" value="P-loop containing nucleotide triphosphate hydrolases"/>
    <property type="match status" value="1"/>
</dbReference>
<dbReference type="GO" id="GO:0006261">
    <property type="term" value="P:DNA-templated DNA replication"/>
    <property type="evidence" value="ECO:0007669"/>
    <property type="project" value="TreeGrafter"/>
</dbReference>
<evidence type="ECO:0000256" key="1">
    <source>
        <dbReference type="ARBA" id="ARBA00022705"/>
    </source>
</evidence>
<dbReference type="SMART" id="SM00382">
    <property type="entry name" value="AAA"/>
    <property type="match status" value="1"/>
</dbReference>
<evidence type="ECO:0000259" key="4">
    <source>
        <dbReference type="SMART" id="SM00382"/>
    </source>
</evidence>
<dbReference type="CDD" id="cd00009">
    <property type="entry name" value="AAA"/>
    <property type="match status" value="1"/>
</dbReference>
<dbReference type="InterPro" id="IPR027417">
    <property type="entry name" value="P-loop_NTPase"/>
</dbReference>
<reference evidence="5" key="1">
    <citation type="journal article" date="2020" name="Nature">
        <title>Giant virus diversity and host interactions through global metagenomics.</title>
        <authorList>
            <person name="Schulz F."/>
            <person name="Roux S."/>
            <person name="Paez-Espino D."/>
            <person name="Jungbluth S."/>
            <person name="Walsh D.A."/>
            <person name="Denef V.J."/>
            <person name="McMahon K.D."/>
            <person name="Konstantinidis K.T."/>
            <person name="Eloe-Fadrosh E.A."/>
            <person name="Kyrpides N.C."/>
            <person name="Woyke T."/>
        </authorList>
    </citation>
    <scope>NUCLEOTIDE SEQUENCE</scope>
    <source>
        <strain evidence="5">GVMAG-M-3300023174-137</strain>
    </source>
</reference>
<dbReference type="PANTHER" id="PTHR11669">
    <property type="entry name" value="REPLICATION FACTOR C / DNA POLYMERASE III GAMMA-TAU SUBUNIT"/>
    <property type="match status" value="1"/>
</dbReference>
<dbReference type="GO" id="GO:0016887">
    <property type="term" value="F:ATP hydrolysis activity"/>
    <property type="evidence" value="ECO:0007669"/>
    <property type="project" value="InterPro"/>
</dbReference>
<dbReference type="EMBL" id="MN739581">
    <property type="protein sequence ID" value="QHT14289.1"/>
    <property type="molecule type" value="Genomic_DNA"/>
</dbReference>
<organism evidence="5">
    <name type="scientific">viral metagenome</name>
    <dbReference type="NCBI Taxonomy" id="1070528"/>
    <lineage>
        <taxon>unclassified sequences</taxon>
        <taxon>metagenomes</taxon>
        <taxon>organismal metagenomes</taxon>
    </lineage>
</organism>
<protein>
    <recommendedName>
        <fullName evidence="4">AAA+ ATPase domain-containing protein</fullName>
    </recommendedName>
</protein>
<dbReference type="InterPro" id="IPR050238">
    <property type="entry name" value="DNA_Rep/Repair_Clamp_Loader"/>
</dbReference>
<evidence type="ECO:0000256" key="2">
    <source>
        <dbReference type="ARBA" id="ARBA00022741"/>
    </source>
</evidence>